<evidence type="ECO:0000256" key="2">
    <source>
        <dbReference type="ARBA" id="ARBA00004609"/>
    </source>
</evidence>
<dbReference type="Proteomes" id="UP000195570">
    <property type="component" value="Unassembled WGS sequence"/>
</dbReference>
<comment type="caution">
    <text evidence="11">The sequence shown here is derived from an EMBL/GenBank/DDBJ whole genome shotgun (WGS) entry which is preliminary data.</text>
</comment>
<evidence type="ECO:0000256" key="3">
    <source>
        <dbReference type="ARBA" id="ARBA00022475"/>
    </source>
</evidence>
<evidence type="ECO:0000259" key="10">
    <source>
        <dbReference type="Pfam" id="PF00913"/>
    </source>
</evidence>
<keyword evidence="4" id="KW-0336">GPI-anchor</keyword>
<keyword evidence="5" id="KW-0472">Membrane</keyword>
<feature type="compositionally biased region" description="Basic and acidic residues" evidence="8">
    <location>
        <begin position="441"/>
        <end position="455"/>
    </location>
</feature>
<protein>
    <submittedName>
        <fullName evidence="11">Variant surface glycoprotein (VSG), putative</fullName>
    </submittedName>
</protein>
<evidence type="ECO:0000256" key="8">
    <source>
        <dbReference type="SAM" id="MobiDB-lite"/>
    </source>
</evidence>
<dbReference type="SUPFAM" id="SSF58087">
    <property type="entry name" value="Variant surface glycoprotein (N-terminal domain)"/>
    <property type="match status" value="1"/>
</dbReference>
<evidence type="ECO:0000256" key="9">
    <source>
        <dbReference type="SAM" id="SignalP"/>
    </source>
</evidence>
<gene>
    <name evidence="11" type="ORF">TEOVI_000453700</name>
</gene>
<evidence type="ECO:0000256" key="4">
    <source>
        <dbReference type="ARBA" id="ARBA00022622"/>
    </source>
</evidence>
<evidence type="ECO:0000256" key="5">
    <source>
        <dbReference type="ARBA" id="ARBA00023136"/>
    </source>
</evidence>
<dbReference type="GO" id="GO:0005886">
    <property type="term" value="C:plasma membrane"/>
    <property type="evidence" value="ECO:0007669"/>
    <property type="project" value="UniProtKB-SubCell"/>
</dbReference>
<proteinExistence type="predicted"/>
<accession>A0A1G4IKC0</accession>
<reference evidence="11" key="1">
    <citation type="submission" date="2016-09" db="EMBL/GenBank/DDBJ databases">
        <authorList>
            <person name="Hebert L."/>
            <person name="Moumen B."/>
        </authorList>
    </citation>
    <scope>NUCLEOTIDE SEQUENCE [LARGE SCALE GENOMIC DNA]</scope>
    <source>
        <strain evidence="11">OVI</strain>
    </source>
</reference>
<dbReference type="VEuPathDB" id="TriTrypDB:TEOVI_000453700"/>
<keyword evidence="7" id="KW-0449">Lipoprotein</keyword>
<dbReference type="RefSeq" id="XP_067083397.1">
    <property type="nucleotide sequence ID" value="XM_067227296.1"/>
</dbReference>
<comment type="function">
    <text evidence="1">VSG forms a coat on the surface of the parasite. The trypanosome evades the immune response of the host by expressing a series of antigenically distinct VSGs from an estimated 1000 VSG genes.</text>
</comment>
<dbReference type="GO" id="GO:0098552">
    <property type="term" value="C:side of membrane"/>
    <property type="evidence" value="ECO:0007669"/>
    <property type="project" value="UniProtKB-KW"/>
</dbReference>
<evidence type="ECO:0000256" key="7">
    <source>
        <dbReference type="ARBA" id="ARBA00023288"/>
    </source>
</evidence>
<keyword evidence="12" id="KW-1185">Reference proteome</keyword>
<dbReference type="EMBL" id="CZPT02001946">
    <property type="protein sequence ID" value="SCU72953.1"/>
    <property type="molecule type" value="Genomic_DNA"/>
</dbReference>
<dbReference type="InterPro" id="IPR027446">
    <property type="entry name" value="VSG_C_dom_sf"/>
</dbReference>
<dbReference type="Gene3D" id="4.10.110.20">
    <property type="entry name" value="Variant surface glycoprotein MITAT 1.2, VSG 221, C-terminal domain"/>
    <property type="match status" value="1"/>
</dbReference>
<dbReference type="Gene3D" id="1.10.470.10">
    <property type="entry name" value="Variant Surface Glycoprotein, subunit A, domain 2"/>
    <property type="match status" value="1"/>
</dbReference>
<dbReference type="Pfam" id="PF00913">
    <property type="entry name" value="Trypan_glycop"/>
    <property type="match status" value="1"/>
</dbReference>
<dbReference type="SUPFAM" id="SSF118251">
    <property type="entry name" value="Variant surface glycoprotein MITAT 1.2, VSG 221, C-terminal domain"/>
    <property type="match status" value="1"/>
</dbReference>
<evidence type="ECO:0000313" key="11">
    <source>
        <dbReference type="EMBL" id="SCU72953.1"/>
    </source>
</evidence>
<dbReference type="GO" id="GO:0042783">
    <property type="term" value="P:symbiont-mediated evasion of host immune response"/>
    <property type="evidence" value="ECO:0007669"/>
    <property type="project" value="InterPro"/>
</dbReference>
<sequence length="481" mass="52365">MRQAETLLILCLASAMPGKSANNYPLKTTAWQSLCDVYAAFKDRMAGTKLAQQKHRQLSLDMGLQQTRTQILQQSTSDAQTKRRFAVLASYLSFEEAAARKHTEGKTEPAFWNNLENAAKLLGQIKEFLTIAAGPRQANTKGCITTNDGSEATGLKQGLTELAQAHGGCKAQIGDDPTGVAANDIIDDNGLKKYETAAPAQTTTGETGCKLLTLGNNNGYVDGTSLGTGVEVAGGLLKITPTVTNEQKLNDLATNPGAGTKAFIAEAWKGFSSPEDPVAGYTNKGISALKTEQHFKLAFRIVYGLPPETPENQLQDQIDTVFGKDPANFTDNNWKLVDEYTLHKETAGKPAGTQLKEIKEPAFLEQILSETLHDREVREQKQQAEFLEVKRKLQAQNKSETDKEPAEAKCNKIDKDTECKTPCKWNAGEKDPKKKCTLSEEAKQAVEKANQEGKGAKTTNTTGNNSFVINKAPLLLAFLLR</sequence>
<dbReference type="AlphaFoldDB" id="A0A1G4IKC0"/>
<dbReference type="InterPro" id="IPR001812">
    <property type="entry name" value="Trypano_VSG_A_N_dom"/>
</dbReference>
<comment type="subcellular location">
    <subcellularLocation>
        <location evidence="2">Cell membrane</location>
        <topology evidence="2">Lipid-anchor</topology>
        <topology evidence="2">GPI-anchor</topology>
    </subcellularLocation>
</comment>
<evidence type="ECO:0000256" key="6">
    <source>
        <dbReference type="ARBA" id="ARBA00023180"/>
    </source>
</evidence>
<name>A0A1G4IKC0_TRYEQ</name>
<feature type="region of interest" description="Disordered" evidence="8">
    <location>
        <begin position="441"/>
        <end position="463"/>
    </location>
</feature>
<feature type="signal peptide" evidence="9">
    <location>
        <begin position="1"/>
        <end position="21"/>
    </location>
</feature>
<keyword evidence="9" id="KW-0732">Signal</keyword>
<evidence type="ECO:0000313" key="12">
    <source>
        <dbReference type="Proteomes" id="UP000195570"/>
    </source>
</evidence>
<organism evidence="11 12">
    <name type="scientific">Trypanosoma equiperdum</name>
    <dbReference type="NCBI Taxonomy" id="5694"/>
    <lineage>
        <taxon>Eukaryota</taxon>
        <taxon>Discoba</taxon>
        <taxon>Euglenozoa</taxon>
        <taxon>Kinetoplastea</taxon>
        <taxon>Metakinetoplastina</taxon>
        <taxon>Trypanosomatida</taxon>
        <taxon>Trypanosomatidae</taxon>
        <taxon>Trypanosoma</taxon>
    </lineage>
</organism>
<keyword evidence="3" id="KW-1003">Cell membrane</keyword>
<feature type="chain" id="PRO_5009235603" evidence="9">
    <location>
        <begin position="22"/>
        <end position="481"/>
    </location>
</feature>
<dbReference type="GeneID" id="92378477"/>
<evidence type="ECO:0000256" key="1">
    <source>
        <dbReference type="ARBA" id="ARBA00002523"/>
    </source>
</evidence>
<feature type="domain" description="Trypanosome variant surface glycoprotein A-type N-terminal" evidence="10">
    <location>
        <begin position="6"/>
        <end position="370"/>
    </location>
</feature>
<keyword evidence="6" id="KW-0325">Glycoprotein</keyword>
<dbReference type="Gene3D" id="3.90.150.10">
    <property type="entry name" value="Variant Surface Glycoprotein, subunit A domain 1"/>
    <property type="match status" value="1"/>
</dbReference>